<organism evidence="1 2">
    <name type="scientific">Forsythia ovata</name>
    <dbReference type="NCBI Taxonomy" id="205694"/>
    <lineage>
        <taxon>Eukaryota</taxon>
        <taxon>Viridiplantae</taxon>
        <taxon>Streptophyta</taxon>
        <taxon>Embryophyta</taxon>
        <taxon>Tracheophyta</taxon>
        <taxon>Spermatophyta</taxon>
        <taxon>Magnoliopsida</taxon>
        <taxon>eudicotyledons</taxon>
        <taxon>Gunneridae</taxon>
        <taxon>Pentapetalae</taxon>
        <taxon>asterids</taxon>
        <taxon>lamiids</taxon>
        <taxon>Lamiales</taxon>
        <taxon>Oleaceae</taxon>
        <taxon>Forsythieae</taxon>
        <taxon>Forsythia</taxon>
    </lineage>
</organism>
<gene>
    <name evidence="1" type="ORF">Fot_28144</name>
</gene>
<proteinExistence type="predicted"/>
<reference evidence="2" key="1">
    <citation type="submission" date="2024-07" db="EMBL/GenBank/DDBJ databases">
        <title>Two chromosome-level genome assemblies of Korean endemic species Abeliophyllum distichum and Forsythia ovata (Oleaceae).</title>
        <authorList>
            <person name="Jang H."/>
        </authorList>
    </citation>
    <scope>NUCLEOTIDE SEQUENCE [LARGE SCALE GENOMIC DNA]</scope>
</reference>
<accession>A0ABD1TNP9</accession>
<dbReference type="EMBL" id="JBFOLJ010000008">
    <property type="protein sequence ID" value="KAL2514173.1"/>
    <property type="molecule type" value="Genomic_DNA"/>
</dbReference>
<protein>
    <submittedName>
        <fullName evidence="1">Uncharacterized protein</fullName>
    </submittedName>
</protein>
<dbReference type="AlphaFoldDB" id="A0ABD1TNP9"/>
<evidence type="ECO:0000313" key="1">
    <source>
        <dbReference type="EMBL" id="KAL2514173.1"/>
    </source>
</evidence>
<name>A0ABD1TNP9_9LAMI</name>
<sequence>MIGKTMIEIDKLARSNSKQRVLALKLMCFEVNKVMLRRPQLLPLKFEIERLELVMRQCQEPVDLEPILDSVNAALPTSAQEANVRTEDVTKLNQFIQTPFINCIAHQRKTAPYYAKICKLLAQKVHP</sequence>
<dbReference type="Proteomes" id="UP001604277">
    <property type="component" value="Unassembled WGS sequence"/>
</dbReference>
<keyword evidence="2" id="KW-1185">Reference proteome</keyword>
<comment type="caution">
    <text evidence="1">The sequence shown here is derived from an EMBL/GenBank/DDBJ whole genome shotgun (WGS) entry which is preliminary data.</text>
</comment>
<evidence type="ECO:0000313" key="2">
    <source>
        <dbReference type="Proteomes" id="UP001604277"/>
    </source>
</evidence>